<gene>
    <name evidence="2" type="ORF">NA56DRAFT_751363</name>
</gene>
<sequence length="151" mass="16652">MSLVYMPSRLGCSRLQPPTQDFLTLYFKSDNADMDIQVPTGSSVNKNSNGITPPDGLQTLAFNNNPHYIDMSDAASWGSTSSQKHNSVSTDQDGSNGNSQESSALDKYIKQPETHEQAALGHGTTKAEKEVKKHEKKMKKKIKVIEKKLPK</sequence>
<dbReference type="AlphaFoldDB" id="A0A2J6PWJ8"/>
<feature type="compositionally biased region" description="Polar residues" evidence="1">
    <location>
        <begin position="77"/>
        <end position="103"/>
    </location>
</feature>
<organism evidence="2 3">
    <name type="scientific">Hyaloscypha hepaticicola</name>
    <dbReference type="NCBI Taxonomy" id="2082293"/>
    <lineage>
        <taxon>Eukaryota</taxon>
        <taxon>Fungi</taxon>
        <taxon>Dikarya</taxon>
        <taxon>Ascomycota</taxon>
        <taxon>Pezizomycotina</taxon>
        <taxon>Leotiomycetes</taxon>
        <taxon>Helotiales</taxon>
        <taxon>Hyaloscyphaceae</taxon>
        <taxon>Hyaloscypha</taxon>
    </lineage>
</organism>
<feature type="compositionally biased region" description="Basic and acidic residues" evidence="1">
    <location>
        <begin position="107"/>
        <end position="116"/>
    </location>
</feature>
<accession>A0A2J6PWJ8</accession>
<protein>
    <submittedName>
        <fullName evidence="2">Uncharacterized protein</fullName>
    </submittedName>
</protein>
<evidence type="ECO:0000313" key="2">
    <source>
        <dbReference type="EMBL" id="PMD18398.1"/>
    </source>
</evidence>
<keyword evidence="3" id="KW-1185">Reference proteome</keyword>
<evidence type="ECO:0000313" key="3">
    <source>
        <dbReference type="Proteomes" id="UP000235672"/>
    </source>
</evidence>
<dbReference type="EMBL" id="KZ613494">
    <property type="protein sequence ID" value="PMD18398.1"/>
    <property type="molecule type" value="Genomic_DNA"/>
</dbReference>
<dbReference type="Proteomes" id="UP000235672">
    <property type="component" value="Unassembled WGS sequence"/>
</dbReference>
<proteinExistence type="predicted"/>
<name>A0A2J6PWJ8_9HELO</name>
<evidence type="ECO:0000256" key="1">
    <source>
        <dbReference type="SAM" id="MobiDB-lite"/>
    </source>
</evidence>
<reference evidence="2 3" key="1">
    <citation type="submission" date="2016-05" db="EMBL/GenBank/DDBJ databases">
        <title>A degradative enzymes factory behind the ericoid mycorrhizal symbiosis.</title>
        <authorList>
            <consortium name="DOE Joint Genome Institute"/>
            <person name="Martino E."/>
            <person name="Morin E."/>
            <person name="Grelet G."/>
            <person name="Kuo A."/>
            <person name="Kohler A."/>
            <person name="Daghino S."/>
            <person name="Barry K."/>
            <person name="Choi C."/>
            <person name="Cichocki N."/>
            <person name="Clum A."/>
            <person name="Copeland A."/>
            <person name="Hainaut M."/>
            <person name="Haridas S."/>
            <person name="Labutti K."/>
            <person name="Lindquist E."/>
            <person name="Lipzen A."/>
            <person name="Khouja H.-R."/>
            <person name="Murat C."/>
            <person name="Ohm R."/>
            <person name="Olson A."/>
            <person name="Spatafora J."/>
            <person name="Veneault-Fourrey C."/>
            <person name="Henrissat B."/>
            <person name="Grigoriev I."/>
            <person name="Martin F."/>
            <person name="Perotto S."/>
        </authorList>
    </citation>
    <scope>NUCLEOTIDE SEQUENCE [LARGE SCALE GENOMIC DNA]</scope>
    <source>
        <strain evidence="2 3">UAMH 7357</strain>
    </source>
</reference>
<feature type="region of interest" description="Disordered" evidence="1">
    <location>
        <begin position="71"/>
        <end position="151"/>
    </location>
</feature>